<dbReference type="EMBL" id="CP018145">
    <property type="protein sequence ID" value="ASJ54049.1"/>
    <property type="molecule type" value="Genomic_DNA"/>
</dbReference>
<dbReference type="InterPro" id="IPR020845">
    <property type="entry name" value="AMP-binding_CS"/>
</dbReference>
<dbReference type="FunFam" id="3.40.50.980:FF:000001">
    <property type="entry name" value="Non-ribosomal peptide synthetase"/>
    <property type="match status" value="1"/>
</dbReference>
<dbReference type="SUPFAM" id="SSF52777">
    <property type="entry name" value="CoA-dependent acyltransferases"/>
    <property type="match status" value="4"/>
</dbReference>
<dbReference type="NCBIfam" id="TIGR01733">
    <property type="entry name" value="AA-adenyl-dom"/>
    <property type="match status" value="1"/>
</dbReference>
<evidence type="ECO:0000256" key="5">
    <source>
        <dbReference type="ARBA" id="ARBA00022598"/>
    </source>
</evidence>
<keyword evidence="5" id="KW-0436">Ligase</keyword>
<dbReference type="Gene3D" id="2.30.38.10">
    <property type="entry name" value="Luciferase, Domain 3"/>
    <property type="match status" value="1"/>
</dbReference>
<dbReference type="NCBIfam" id="TIGR01720">
    <property type="entry name" value="NRPS-para261"/>
    <property type="match status" value="1"/>
</dbReference>
<dbReference type="InterPro" id="IPR010060">
    <property type="entry name" value="NRPS_synth"/>
</dbReference>
<reference evidence="9 10" key="1">
    <citation type="submission" date="2016-11" db="EMBL/GenBank/DDBJ databases">
        <authorList>
            <person name="Jaros S."/>
            <person name="Januszkiewicz K."/>
            <person name="Wedrychowicz H."/>
        </authorList>
    </citation>
    <scope>NUCLEOTIDE SEQUENCE [LARGE SCALE GENOMIC DNA]</scope>
    <source>
        <strain evidence="9 10">NF2</strain>
    </source>
</reference>
<dbReference type="InterPro" id="IPR025110">
    <property type="entry name" value="AMP-bd_C"/>
</dbReference>
<dbReference type="SUPFAM" id="SSF47336">
    <property type="entry name" value="ACP-like"/>
    <property type="match status" value="1"/>
</dbReference>
<dbReference type="KEGG" id="bfm:BP422_11145"/>
<dbReference type="InterPro" id="IPR036736">
    <property type="entry name" value="ACP-like_sf"/>
</dbReference>
<dbReference type="Gene3D" id="3.30.559.10">
    <property type="entry name" value="Chloramphenicol acetyltransferase-like domain"/>
    <property type="match status" value="2"/>
</dbReference>
<dbReference type="GO" id="GO:0008610">
    <property type="term" value="P:lipid biosynthetic process"/>
    <property type="evidence" value="ECO:0007669"/>
    <property type="project" value="UniProtKB-ARBA"/>
</dbReference>
<accession>A0A220MGW2</accession>
<evidence type="ECO:0000256" key="1">
    <source>
        <dbReference type="ARBA" id="ARBA00001957"/>
    </source>
</evidence>
<evidence type="ECO:0000313" key="9">
    <source>
        <dbReference type="EMBL" id="ASJ54049.1"/>
    </source>
</evidence>
<dbReference type="GO" id="GO:0043041">
    <property type="term" value="P:amino acid activation for nonribosomal peptide biosynthetic process"/>
    <property type="evidence" value="ECO:0007669"/>
    <property type="project" value="UniProtKB-ARBA"/>
</dbReference>
<dbReference type="Gene3D" id="1.10.1200.10">
    <property type="entry name" value="ACP-like"/>
    <property type="match status" value="1"/>
</dbReference>
<evidence type="ECO:0000256" key="3">
    <source>
        <dbReference type="ARBA" id="ARBA00022450"/>
    </source>
</evidence>
<dbReference type="GO" id="GO:0044550">
    <property type="term" value="P:secondary metabolite biosynthetic process"/>
    <property type="evidence" value="ECO:0007669"/>
    <property type="project" value="UniProtKB-ARBA"/>
</dbReference>
<dbReference type="PANTHER" id="PTHR45398:SF1">
    <property type="entry name" value="ENZYME, PUTATIVE (JCVI)-RELATED"/>
    <property type="match status" value="1"/>
</dbReference>
<evidence type="ECO:0000256" key="4">
    <source>
        <dbReference type="ARBA" id="ARBA00022553"/>
    </source>
</evidence>
<dbReference type="InterPro" id="IPR010071">
    <property type="entry name" value="AA_adenyl_dom"/>
</dbReference>
<dbReference type="Proteomes" id="UP000197781">
    <property type="component" value="Chromosome"/>
</dbReference>
<dbReference type="FunFam" id="2.30.38.10:FF:000001">
    <property type="entry name" value="Non-ribosomal peptide synthetase PvdI"/>
    <property type="match status" value="1"/>
</dbReference>
<dbReference type="PROSITE" id="PS00455">
    <property type="entry name" value="AMP_BINDING"/>
    <property type="match status" value="1"/>
</dbReference>
<dbReference type="PANTHER" id="PTHR45398">
    <property type="match status" value="1"/>
</dbReference>
<organism evidence="9 10">
    <name type="scientific">Brevibacillus formosus</name>
    <dbReference type="NCBI Taxonomy" id="54913"/>
    <lineage>
        <taxon>Bacteria</taxon>
        <taxon>Bacillati</taxon>
        <taxon>Bacillota</taxon>
        <taxon>Bacilli</taxon>
        <taxon>Bacillales</taxon>
        <taxon>Paenibacillaceae</taxon>
        <taxon>Brevibacillus</taxon>
    </lineage>
</organism>
<dbReference type="InterPro" id="IPR045851">
    <property type="entry name" value="AMP-bd_C_sf"/>
</dbReference>
<dbReference type="InterPro" id="IPR009081">
    <property type="entry name" value="PP-bd_ACP"/>
</dbReference>
<proteinExistence type="inferred from homology"/>
<dbReference type="InterPro" id="IPR023213">
    <property type="entry name" value="CAT-like_dom_sf"/>
</dbReference>
<dbReference type="Pfam" id="PF00501">
    <property type="entry name" value="AMP-binding"/>
    <property type="match status" value="1"/>
</dbReference>
<dbReference type="InterPro" id="IPR020459">
    <property type="entry name" value="AMP-binding"/>
</dbReference>
<evidence type="ECO:0000256" key="6">
    <source>
        <dbReference type="ARBA" id="ARBA00023194"/>
    </source>
</evidence>
<evidence type="ECO:0000256" key="2">
    <source>
        <dbReference type="ARBA" id="ARBA00006432"/>
    </source>
</evidence>
<keyword evidence="6" id="KW-0045">Antibiotic biosynthesis</keyword>
<dbReference type="Pfam" id="PF13193">
    <property type="entry name" value="AMP-binding_C"/>
    <property type="match status" value="1"/>
</dbReference>
<dbReference type="Pfam" id="PF00550">
    <property type="entry name" value="PP-binding"/>
    <property type="match status" value="1"/>
</dbReference>
<evidence type="ECO:0000313" key="10">
    <source>
        <dbReference type="Proteomes" id="UP000197781"/>
    </source>
</evidence>
<feature type="domain" description="Carrier" evidence="8">
    <location>
        <begin position="962"/>
        <end position="1036"/>
    </location>
</feature>
<protein>
    <submittedName>
        <fullName evidence="9">Non-ribosomal peptide synthetase</fullName>
    </submittedName>
</protein>
<evidence type="ECO:0000259" key="8">
    <source>
        <dbReference type="PROSITE" id="PS50075"/>
    </source>
</evidence>
<dbReference type="SUPFAM" id="SSF56801">
    <property type="entry name" value="Acetyl-CoA synthetase-like"/>
    <property type="match status" value="1"/>
</dbReference>
<keyword evidence="3" id="KW-0596">Phosphopantetheine</keyword>
<dbReference type="PRINTS" id="PR00154">
    <property type="entry name" value="AMPBINDING"/>
</dbReference>
<dbReference type="Gene3D" id="3.30.300.30">
    <property type="match status" value="1"/>
</dbReference>
<dbReference type="PROSITE" id="PS50075">
    <property type="entry name" value="CARRIER"/>
    <property type="match status" value="1"/>
</dbReference>
<comment type="similarity">
    <text evidence="2">Belongs to the ATP-dependent AMP-binding enzyme family.</text>
</comment>
<dbReference type="GO" id="GO:0017000">
    <property type="term" value="P:antibiotic biosynthetic process"/>
    <property type="evidence" value="ECO:0007669"/>
    <property type="project" value="UniProtKB-KW"/>
</dbReference>
<keyword evidence="7" id="KW-0511">Multifunctional enzyme</keyword>
<evidence type="ECO:0000256" key="7">
    <source>
        <dbReference type="ARBA" id="ARBA00023268"/>
    </source>
</evidence>
<dbReference type="FunFam" id="3.40.50.12780:FF:000012">
    <property type="entry name" value="Non-ribosomal peptide synthetase"/>
    <property type="match status" value="1"/>
</dbReference>
<comment type="cofactor">
    <cofactor evidence="1">
        <name>pantetheine 4'-phosphate</name>
        <dbReference type="ChEBI" id="CHEBI:47942"/>
    </cofactor>
</comment>
<dbReference type="Gene3D" id="3.30.559.30">
    <property type="entry name" value="Nonribosomal peptide synthetase, condensation domain"/>
    <property type="match status" value="2"/>
</dbReference>
<dbReference type="GO" id="GO:0016874">
    <property type="term" value="F:ligase activity"/>
    <property type="evidence" value="ECO:0007669"/>
    <property type="project" value="UniProtKB-KW"/>
</dbReference>
<dbReference type="Pfam" id="PF00668">
    <property type="entry name" value="Condensation"/>
    <property type="match status" value="2"/>
</dbReference>
<dbReference type="InterPro" id="IPR000873">
    <property type="entry name" value="AMP-dep_synth/lig_dom"/>
</dbReference>
<gene>
    <name evidence="9" type="ORF">BP422_11145</name>
</gene>
<name>A0A220MGW2_9BACL</name>
<dbReference type="FunFam" id="3.30.300.30:FF:000010">
    <property type="entry name" value="Enterobactin synthetase component F"/>
    <property type="match status" value="1"/>
</dbReference>
<sequence>MLQDKKQSKVGYPLSHPQKRIWYTEKLHPQLPIHTLGGMVRVQGKVKLDVLEAAIHLFIQKNDALRLNYQEEETVLQFAGEYEPQPLQVFDFRQEPNAPDRCRQFLQALFTKPFSIGREPLFYFCLIQLSDEEAGYFVKLHHLIADGWSISIMTEQIAHYYDTLLAGGTVHVGDEHPYQAFVEREHAYSLSERFEKDKRYWRDKFQSLPVITTLQKATDTTEGKRKVYAFNPEDSTRIRQYADQMKCSLNSLFVALVSLYLQRCTRQEEIVIGTPLLNRSGKVERKIFGMFTSTMPFRLAVPMEMDAFDYVKYVNRELTSCFFHQKYPYDLLAQELELKKHGYDSLFQICVNYYSTQLPFTLGGYPVTNEEFYNGHQLYSLQVIIREWATDERLTLELDYKIAEYTENDVDRIADHLVRLLNQIISNPEVPLSNLNFLADEELALQLNAWNDTAAPYPSEKTVVQLFEEQVIRSPQGVALESEGRTLTFQELHDQVNRLAQSLRNRGVGPGVIVALLADHSPEMIIGLLAVLKAGGTYLPIDPQLPSQRIEYLLSDSEADLLLRHTSRTKDISWSKEILELGDSSLYRNDGEFLESVNQPDDLAYVIYTSGSTGNPKGVMVTHRGLVNYISWAKDRYLSCPEEAFAFYSSLAFDLTVTSIFCPLVKGNRMVIYPHSDSEFVLSRIFSDGRSHVVKLTPAHLFLLQEIALPSTTVKRVIVGGEDLKVSLAEAIHAKWNGQIEILNEYGPTETVVGCMIYQYDPATDVEGSVPIGHPISNVQLYILDSYGKPIPIGSTGELFISGDSVARGYLNREELTQERFLPNPFQRGKVMYKTGDLVRYRPNGVMEYLGRADYQVKIHGYRIELGEIEQQLLGHSSVREAVVIDRLDTWGRKYLCAYLITETSFREKELREELAGRLPAYMIPSQIVQLEQFPLTSNGKVDRKQLPEPVIERRGAEDETSPRDEFDKLLVEVYEDVLGRSPFGLHDPFSQLGGDSIKAIQVSYRLHQRGIKIPVRDILIYDTIAELKARSDWSWGVEQISQEPCTGELPSSPIVSWFLSQQFRNADHWNQSLLLESKEKVTLEEFEASLSALVNHHDCLRLNYSAKEGKLFYNERHLTNRVSVSYVDLSSVPQEEQESRMLEAMRACAVSFKLEESLLFTGCLFELGPDRPQRLFLTAHHLVVDGVSWRILLEDLMSALASLKRNEPIVLPDKTHSMQAWIKEVTAFYQSNQASNEKAYWDMFSIPEDKLPTDYDFGEDLVEYSATSTRTLSAEMTSRLLTTANRMFNTGPQDLLVAALTRTLSDVFDRERLLLVMESHGRESSIHTMNVTRTVGWFTSMYPVLFETNPSNRTDHLKAVKEKLRQIPMGGLGFGWLKPQLLAAEEKSHVRFNYLGSVDNQLSDDLVLMGGNLAVDAGVGNHLTALLDVAALIRQGELQVSVTFSLRKYREETMEKLLALFFNELEQLIDHCCRQEVPEFTPSDFEDVELTQKELDLLFG</sequence>
<keyword evidence="4" id="KW-0597">Phosphoprotein</keyword>
<dbReference type="InterPro" id="IPR001242">
    <property type="entry name" value="Condensation_dom"/>
</dbReference>
<dbReference type="Gene3D" id="3.40.50.980">
    <property type="match status" value="2"/>
</dbReference>